<sequence length="598" mass="63810">MVTELQSYNKPEYIHHVSYHARELPTPRFARPVEVRGSSRLVRAIAWSCDGKVVATGTENKGIRLWPASTPFDVASSFTLPSSSKPTPHNGHVASLQFSPNDPNVLISGCKASPAGGVIAIWDITSPNSPTQTFSIRGDVLHIAFHPSGRHFAVVCPRQSRDEVFFFWKVLQDGKYVWEMRDDIGMGGPHIDIGSEEINSLCFLKNGKAVCAVSNDGSLNAWSYPSERRAYSPLDPGPGQLSGPSTSPPSPKSDHDDGALASAKSRAPSPAARSRDGDGEEHDENAVTEDHPTEDIAEEASGALELGEQNVEDGAEAQEAGAEAQEAGAEAQEAGAEAQEAGAEAQEAGAEVQEAEPAATEGNSHIDKTVEETQVEDGNGADVEMAEVPTSVAAEGAEIRIIIPDDRRRQTDGSVDVEMGETSQETPQAARIEESANPTLTPSHHPSPPPSAKVPAVDPEAEAEKLRARQLTRVRHSIVHSASLLALALDPLGRYLAVGGQDAMLSIMTMRDWICVRTIDVCTAAIRMCAFSPDGELIAMGGDDNAIYIASVFTGQTVARVPVHGTVNALAWHPLKSWLAYSTSAKTASPTWYVVQSE</sequence>
<dbReference type="AlphaFoldDB" id="A0A1Y2AXD0"/>
<gene>
    <name evidence="7" type="ORF">BCR39DRAFT_497603</name>
</gene>
<evidence type="ECO:0000313" key="8">
    <source>
        <dbReference type="Proteomes" id="UP000193986"/>
    </source>
</evidence>
<keyword evidence="2" id="KW-0677">Repeat</keyword>
<dbReference type="Proteomes" id="UP000193986">
    <property type="component" value="Unassembled WGS sequence"/>
</dbReference>
<dbReference type="PANTHER" id="PTHR22839">
    <property type="entry name" value="THO COMPLEX SUBUNIT 3 THO3"/>
    <property type="match status" value="1"/>
</dbReference>
<dbReference type="InterPro" id="IPR015943">
    <property type="entry name" value="WD40/YVTN_repeat-like_dom_sf"/>
</dbReference>
<organism evidence="7 8">
    <name type="scientific">Naematelia encephala</name>
    <dbReference type="NCBI Taxonomy" id="71784"/>
    <lineage>
        <taxon>Eukaryota</taxon>
        <taxon>Fungi</taxon>
        <taxon>Dikarya</taxon>
        <taxon>Basidiomycota</taxon>
        <taxon>Agaricomycotina</taxon>
        <taxon>Tremellomycetes</taxon>
        <taxon>Tremellales</taxon>
        <taxon>Naemateliaceae</taxon>
        <taxon>Naematelia</taxon>
    </lineage>
</organism>
<evidence type="ECO:0000256" key="3">
    <source>
        <dbReference type="ARBA" id="ARBA00046343"/>
    </source>
</evidence>
<dbReference type="InterPro" id="IPR001680">
    <property type="entry name" value="WD40_rpt"/>
</dbReference>
<dbReference type="Gene3D" id="2.130.10.10">
    <property type="entry name" value="YVTN repeat-like/Quinoprotein amine dehydrogenase"/>
    <property type="match status" value="2"/>
</dbReference>
<dbReference type="STRING" id="71784.A0A1Y2AXD0"/>
<dbReference type="InterPro" id="IPR040132">
    <property type="entry name" value="Tex1/THOC3"/>
</dbReference>
<dbReference type="GO" id="GO:0000445">
    <property type="term" value="C:THO complex part of transcription export complex"/>
    <property type="evidence" value="ECO:0007669"/>
    <property type="project" value="TreeGrafter"/>
</dbReference>
<feature type="region of interest" description="Disordered" evidence="5">
    <location>
        <begin position="403"/>
        <end position="462"/>
    </location>
</feature>
<feature type="domain" description="Anaphase-promoting complex subunit 4-like WD40" evidence="6">
    <location>
        <begin position="524"/>
        <end position="573"/>
    </location>
</feature>
<dbReference type="OrthoDB" id="340259at2759"/>
<keyword evidence="1 4" id="KW-0853">WD repeat</keyword>
<dbReference type="InterPro" id="IPR036322">
    <property type="entry name" value="WD40_repeat_dom_sf"/>
</dbReference>
<dbReference type="Pfam" id="PF12894">
    <property type="entry name" value="ANAPC4_WD40"/>
    <property type="match status" value="1"/>
</dbReference>
<dbReference type="PROSITE" id="PS50082">
    <property type="entry name" value="WD_REPEATS_2"/>
    <property type="match status" value="1"/>
</dbReference>
<evidence type="ECO:0000256" key="5">
    <source>
        <dbReference type="SAM" id="MobiDB-lite"/>
    </source>
</evidence>
<keyword evidence="8" id="KW-1185">Reference proteome</keyword>
<dbReference type="InParanoid" id="A0A1Y2AXD0"/>
<evidence type="ECO:0000259" key="6">
    <source>
        <dbReference type="Pfam" id="PF12894"/>
    </source>
</evidence>
<feature type="compositionally biased region" description="Basic and acidic residues" evidence="5">
    <location>
        <begin position="284"/>
        <end position="294"/>
    </location>
</feature>
<feature type="compositionally biased region" description="Low complexity" evidence="5">
    <location>
        <begin position="259"/>
        <end position="272"/>
    </location>
</feature>
<comment type="caution">
    <text evidence="7">The sequence shown here is derived from an EMBL/GenBank/DDBJ whole genome shotgun (WGS) entry which is preliminary data.</text>
</comment>
<comment type="similarity">
    <text evidence="3">Belongs to the THOC3 family.</text>
</comment>
<dbReference type="SMART" id="SM00320">
    <property type="entry name" value="WD40"/>
    <property type="match status" value="7"/>
</dbReference>
<feature type="compositionally biased region" description="Low complexity" evidence="5">
    <location>
        <begin position="317"/>
        <end position="359"/>
    </location>
</feature>
<dbReference type="EMBL" id="MCFC01000041">
    <property type="protein sequence ID" value="ORY27104.1"/>
    <property type="molecule type" value="Genomic_DNA"/>
</dbReference>
<reference evidence="7 8" key="1">
    <citation type="submission" date="2016-07" db="EMBL/GenBank/DDBJ databases">
        <title>Pervasive Adenine N6-methylation of Active Genes in Fungi.</title>
        <authorList>
            <consortium name="DOE Joint Genome Institute"/>
            <person name="Mondo S.J."/>
            <person name="Dannebaum R.O."/>
            <person name="Kuo R.C."/>
            <person name="Labutti K."/>
            <person name="Haridas S."/>
            <person name="Kuo A."/>
            <person name="Salamov A."/>
            <person name="Ahrendt S.R."/>
            <person name="Lipzen A."/>
            <person name="Sullivan W."/>
            <person name="Andreopoulos W.B."/>
            <person name="Clum A."/>
            <person name="Lindquist E."/>
            <person name="Daum C."/>
            <person name="Ramamoorthy G.K."/>
            <person name="Gryganskyi A."/>
            <person name="Culley D."/>
            <person name="Magnuson J.K."/>
            <person name="James T.Y."/>
            <person name="O'Malley M.A."/>
            <person name="Stajich J.E."/>
            <person name="Spatafora J.W."/>
            <person name="Visel A."/>
            <person name="Grigoriev I.V."/>
        </authorList>
    </citation>
    <scope>NUCLEOTIDE SEQUENCE [LARGE SCALE GENOMIC DNA]</scope>
    <source>
        <strain evidence="7 8">68-887.2</strain>
    </source>
</reference>
<dbReference type="Pfam" id="PF00400">
    <property type="entry name" value="WD40"/>
    <property type="match status" value="1"/>
</dbReference>
<name>A0A1Y2AXD0_9TREE</name>
<evidence type="ECO:0000256" key="2">
    <source>
        <dbReference type="ARBA" id="ARBA00022737"/>
    </source>
</evidence>
<accession>A0A1Y2AXD0</accession>
<evidence type="ECO:0000313" key="7">
    <source>
        <dbReference type="EMBL" id="ORY27104.1"/>
    </source>
</evidence>
<evidence type="ECO:0000256" key="1">
    <source>
        <dbReference type="ARBA" id="ARBA00022574"/>
    </source>
</evidence>
<feature type="repeat" description="WD" evidence="4">
    <location>
        <begin position="35"/>
        <end position="66"/>
    </location>
</feature>
<dbReference type="PROSITE" id="PS50294">
    <property type="entry name" value="WD_REPEATS_REGION"/>
    <property type="match status" value="1"/>
</dbReference>
<protein>
    <submittedName>
        <fullName evidence="7">WD40-repeat-containing domain protein</fullName>
    </submittedName>
</protein>
<dbReference type="PANTHER" id="PTHR22839:SF0">
    <property type="entry name" value="THO COMPLEX SUBUNIT 3"/>
    <property type="match status" value="1"/>
</dbReference>
<dbReference type="InterPro" id="IPR024977">
    <property type="entry name" value="Apc4-like_WD40_dom"/>
</dbReference>
<evidence type="ECO:0000256" key="4">
    <source>
        <dbReference type="PROSITE-ProRule" id="PRU00221"/>
    </source>
</evidence>
<dbReference type="GO" id="GO:0006406">
    <property type="term" value="P:mRNA export from nucleus"/>
    <property type="evidence" value="ECO:0007669"/>
    <property type="project" value="InterPro"/>
</dbReference>
<feature type="region of interest" description="Disordered" evidence="5">
    <location>
        <begin position="313"/>
        <end position="369"/>
    </location>
</feature>
<proteinExistence type="inferred from homology"/>
<dbReference type="SUPFAM" id="SSF50978">
    <property type="entry name" value="WD40 repeat-like"/>
    <property type="match status" value="1"/>
</dbReference>
<feature type="region of interest" description="Disordered" evidence="5">
    <location>
        <begin position="230"/>
        <end position="294"/>
    </location>
</feature>